<dbReference type="KEGG" id="cam:101504291"/>
<dbReference type="PaxDb" id="3827-XP_004485636.1"/>
<gene>
    <name evidence="3" type="primary">LOC101504291</name>
</gene>
<reference evidence="3" key="2">
    <citation type="submission" date="2025-08" db="UniProtKB">
        <authorList>
            <consortium name="RefSeq"/>
        </authorList>
    </citation>
    <scope>IDENTIFICATION</scope>
    <source>
        <tissue evidence="3">Etiolated seedlings</tissue>
    </source>
</reference>
<dbReference type="AlphaFoldDB" id="A0A1S2XBE2"/>
<reference evidence="2" key="1">
    <citation type="journal article" date="2013" name="Nat. Biotechnol.">
        <title>Draft genome sequence of chickpea (Cicer arietinum) provides a resource for trait improvement.</title>
        <authorList>
            <person name="Varshney R.K."/>
            <person name="Song C."/>
            <person name="Saxena R.K."/>
            <person name="Azam S."/>
            <person name="Yu S."/>
            <person name="Sharpe A.G."/>
            <person name="Cannon S."/>
            <person name="Baek J."/>
            <person name="Rosen B.D."/>
            <person name="Tar'an B."/>
            <person name="Millan T."/>
            <person name="Zhang X."/>
            <person name="Ramsay L.D."/>
            <person name="Iwata A."/>
            <person name="Wang Y."/>
            <person name="Nelson W."/>
            <person name="Farmer A.D."/>
            <person name="Gaur P.M."/>
            <person name="Soderlund C."/>
            <person name="Penmetsa R.V."/>
            <person name="Xu C."/>
            <person name="Bharti A.K."/>
            <person name="He W."/>
            <person name="Winter P."/>
            <person name="Zhao S."/>
            <person name="Hane J.K."/>
            <person name="Carrasquilla-Garcia N."/>
            <person name="Condie J.A."/>
            <person name="Upadhyaya H.D."/>
            <person name="Luo M.C."/>
            <person name="Thudi M."/>
            <person name="Gowda C.L."/>
            <person name="Singh N.P."/>
            <person name="Lichtenzveig J."/>
            <person name="Gali K.K."/>
            <person name="Rubio J."/>
            <person name="Nadarajan N."/>
            <person name="Dolezel J."/>
            <person name="Bansal K.C."/>
            <person name="Xu X."/>
            <person name="Edwards D."/>
            <person name="Zhang G."/>
            <person name="Kahl G."/>
            <person name="Gil J."/>
            <person name="Singh K.B."/>
            <person name="Datta S.K."/>
            <person name="Jackson S.A."/>
            <person name="Wang J."/>
            <person name="Cook D.R."/>
        </authorList>
    </citation>
    <scope>NUCLEOTIDE SEQUENCE [LARGE SCALE GENOMIC DNA]</scope>
    <source>
        <strain evidence="2">cv. CDC Frontier</strain>
    </source>
</reference>
<dbReference type="Proteomes" id="UP000087171">
    <property type="component" value="Chromosome Ca1"/>
</dbReference>
<accession>A0A1S2XBE2</accession>
<keyword evidence="2" id="KW-1185">Reference proteome</keyword>
<dbReference type="OrthoDB" id="1920063at2759"/>
<evidence type="ECO:0000259" key="1">
    <source>
        <dbReference type="Pfam" id="PF22950"/>
    </source>
</evidence>
<name>A0A1S2XBE2_CICAR</name>
<evidence type="ECO:0000313" key="2">
    <source>
        <dbReference type="Proteomes" id="UP000087171"/>
    </source>
</evidence>
<sequence>MALRIQHIPKLFFSVSPITVFKHNKPKTRISCTGGDNEISDTALTTEFAEVASIVKARQLQAEEAMRKSRNILFKELCGYLRLNEDETKLKWNKMEEDERWVLVKGFVEEWDEFFHPLSARATKKMVEEYFQQENLPSKSSLPSSPLFPFDSIIGFP</sequence>
<proteinExistence type="predicted"/>
<dbReference type="InterPro" id="IPR054290">
    <property type="entry name" value="DUF7026"/>
</dbReference>
<protein>
    <submittedName>
        <fullName evidence="3">Uncharacterized protein LOC101504291</fullName>
    </submittedName>
</protein>
<dbReference type="Pfam" id="PF22950">
    <property type="entry name" value="DUF7026"/>
    <property type="match status" value="1"/>
</dbReference>
<feature type="domain" description="DUF7026" evidence="1">
    <location>
        <begin position="63"/>
        <end position="111"/>
    </location>
</feature>
<dbReference type="GeneID" id="101504291"/>
<dbReference type="eggNOG" id="ENOG502S1HI">
    <property type="taxonomic scope" value="Eukaryota"/>
</dbReference>
<evidence type="ECO:0000313" key="3">
    <source>
        <dbReference type="RefSeq" id="XP_004485636.1"/>
    </source>
</evidence>
<dbReference type="RefSeq" id="XP_004485636.1">
    <property type="nucleotide sequence ID" value="XM_004485579.3"/>
</dbReference>
<organism evidence="2 3">
    <name type="scientific">Cicer arietinum</name>
    <name type="common">Chickpea</name>
    <name type="synonym">Garbanzo</name>
    <dbReference type="NCBI Taxonomy" id="3827"/>
    <lineage>
        <taxon>Eukaryota</taxon>
        <taxon>Viridiplantae</taxon>
        <taxon>Streptophyta</taxon>
        <taxon>Embryophyta</taxon>
        <taxon>Tracheophyta</taxon>
        <taxon>Spermatophyta</taxon>
        <taxon>Magnoliopsida</taxon>
        <taxon>eudicotyledons</taxon>
        <taxon>Gunneridae</taxon>
        <taxon>Pentapetalae</taxon>
        <taxon>rosids</taxon>
        <taxon>fabids</taxon>
        <taxon>Fabales</taxon>
        <taxon>Fabaceae</taxon>
        <taxon>Papilionoideae</taxon>
        <taxon>50 kb inversion clade</taxon>
        <taxon>NPAAA clade</taxon>
        <taxon>Hologalegina</taxon>
        <taxon>IRL clade</taxon>
        <taxon>Cicereae</taxon>
        <taxon>Cicer</taxon>
    </lineage>
</organism>